<comment type="caution">
    <text evidence="3">The sequence shown here is derived from an EMBL/GenBank/DDBJ whole genome shotgun (WGS) entry which is preliminary data.</text>
</comment>
<name>A0A370FEX9_9BURK</name>
<dbReference type="EMBL" id="QQAV01000005">
    <property type="protein sequence ID" value="RDI24152.1"/>
    <property type="molecule type" value="Genomic_DNA"/>
</dbReference>
<keyword evidence="2" id="KW-0732">Signal</keyword>
<dbReference type="InterPro" id="IPR042100">
    <property type="entry name" value="Bug_dom1"/>
</dbReference>
<evidence type="ECO:0000313" key="4">
    <source>
        <dbReference type="Proteomes" id="UP000255265"/>
    </source>
</evidence>
<keyword evidence="4" id="KW-1185">Reference proteome</keyword>
<sequence>MKRRDILTALGAAPAALTLPRLASAQAWPNQPIRMVVPYAAGGGIDAVARLIAKAMGEDLGQSLVVDNRGGAGGMLGAEIVARAAPDGYTVLFAGNPELTITPWLQKASYQPLVDFKPVELVSQSPSVIACLPTLGAATLRDALAAAKKRPGGITIGTPGNGSPMHVAVELLRAQSGLDIVHVPYKGAGPATVALLGGEIAFALVGAPPLLPHINAGKIQALAVTQPQRSPLLAQVPTIGEAMGFMKDVDFVAWYGLLVPAKAPAEVVDRLQKSAASALAQPAVRERLQALGTDPVAMPAVPFAERMKTESAQYQQIIQRFQIKAN</sequence>
<dbReference type="PIRSF" id="PIRSF017082">
    <property type="entry name" value="YflP"/>
    <property type="match status" value="1"/>
</dbReference>
<dbReference type="Pfam" id="PF03401">
    <property type="entry name" value="TctC"/>
    <property type="match status" value="1"/>
</dbReference>
<organism evidence="3 4">
    <name type="scientific">Pseudacidovorax intermedius</name>
    <dbReference type="NCBI Taxonomy" id="433924"/>
    <lineage>
        <taxon>Bacteria</taxon>
        <taxon>Pseudomonadati</taxon>
        <taxon>Pseudomonadota</taxon>
        <taxon>Betaproteobacteria</taxon>
        <taxon>Burkholderiales</taxon>
        <taxon>Comamonadaceae</taxon>
        <taxon>Pseudacidovorax</taxon>
    </lineage>
</organism>
<dbReference type="OrthoDB" id="8839614at2"/>
<dbReference type="Gene3D" id="3.40.190.150">
    <property type="entry name" value="Bordetella uptake gene, domain 1"/>
    <property type="match status" value="1"/>
</dbReference>
<proteinExistence type="inferred from homology"/>
<evidence type="ECO:0000313" key="3">
    <source>
        <dbReference type="EMBL" id="RDI24152.1"/>
    </source>
</evidence>
<protein>
    <submittedName>
        <fullName evidence="3">Tripartite-type tricarboxylate transporter receptor subunit TctC</fullName>
    </submittedName>
</protein>
<dbReference type="AlphaFoldDB" id="A0A370FEX9"/>
<evidence type="ECO:0000256" key="1">
    <source>
        <dbReference type="ARBA" id="ARBA00006987"/>
    </source>
</evidence>
<dbReference type="SUPFAM" id="SSF53850">
    <property type="entry name" value="Periplasmic binding protein-like II"/>
    <property type="match status" value="1"/>
</dbReference>
<dbReference type="RefSeq" id="WP_114803180.1">
    <property type="nucleotide sequence ID" value="NZ_QQAV01000005.1"/>
</dbReference>
<feature type="chain" id="PRO_5016687683" evidence="2">
    <location>
        <begin position="26"/>
        <end position="326"/>
    </location>
</feature>
<dbReference type="PANTHER" id="PTHR42928">
    <property type="entry name" value="TRICARBOXYLATE-BINDING PROTEIN"/>
    <property type="match status" value="1"/>
</dbReference>
<dbReference type="PANTHER" id="PTHR42928:SF5">
    <property type="entry name" value="BLR1237 PROTEIN"/>
    <property type="match status" value="1"/>
</dbReference>
<accession>A0A370FEX9</accession>
<gene>
    <name evidence="3" type="ORF">DFR41_10567</name>
</gene>
<reference evidence="3 4" key="1">
    <citation type="submission" date="2018-07" db="EMBL/GenBank/DDBJ databases">
        <title>Genomic Encyclopedia of Type Strains, Phase IV (KMG-IV): sequencing the most valuable type-strain genomes for metagenomic binning, comparative biology and taxonomic classification.</title>
        <authorList>
            <person name="Goeker M."/>
        </authorList>
    </citation>
    <scope>NUCLEOTIDE SEQUENCE [LARGE SCALE GENOMIC DNA]</scope>
    <source>
        <strain evidence="3 4">DSM 21352</strain>
    </source>
</reference>
<keyword evidence="3" id="KW-0675">Receptor</keyword>
<dbReference type="InterPro" id="IPR005064">
    <property type="entry name" value="BUG"/>
</dbReference>
<dbReference type="Gene3D" id="3.40.190.10">
    <property type="entry name" value="Periplasmic binding protein-like II"/>
    <property type="match status" value="1"/>
</dbReference>
<dbReference type="CDD" id="cd07012">
    <property type="entry name" value="PBP2_Bug_TTT"/>
    <property type="match status" value="1"/>
</dbReference>
<feature type="signal peptide" evidence="2">
    <location>
        <begin position="1"/>
        <end position="25"/>
    </location>
</feature>
<evidence type="ECO:0000256" key="2">
    <source>
        <dbReference type="SAM" id="SignalP"/>
    </source>
</evidence>
<comment type="similarity">
    <text evidence="1">Belongs to the UPF0065 (bug) family.</text>
</comment>
<dbReference type="Proteomes" id="UP000255265">
    <property type="component" value="Unassembled WGS sequence"/>
</dbReference>